<keyword evidence="2" id="KW-1185">Reference proteome</keyword>
<dbReference type="GO" id="GO:0046983">
    <property type="term" value="F:protein dimerization activity"/>
    <property type="evidence" value="ECO:0007669"/>
    <property type="project" value="InterPro"/>
</dbReference>
<comment type="caution">
    <text evidence="1">The sequence shown here is derived from an EMBL/GenBank/DDBJ whole genome shotgun (WGS) entry which is preliminary data.</text>
</comment>
<protein>
    <submittedName>
        <fullName evidence="1">Aspartyl-phosphate phosphatase Spo0E family protein</fullName>
    </submittedName>
</protein>
<proteinExistence type="predicted"/>
<evidence type="ECO:0000313" key="2">
    <source>
        <dbReference type="Proteomes" id="UP000271256"/>
    </source>
</evidence>
<reference evidence="1 2" key="1">
    <citation type="submission" date="2018-10" db="EMBL/GenBank/DDBJ databases">
        <authorList>
            <person name="Grouzdev D.S."/>
            <person name="Krutkina M.S."/>
            <person name="Tourova T.P."/>
            <person name="Nazina T.N."/>
        </authorList>
    </citation>
    <scope>NUCLEOTIDE SEQUENCE [LARGE SCALE GENOMIC DNA]</scope>
    <source>
        <strain evidence="1 2">435</strain>
    </source>
</reference>
<dbReference type="AlphaFoldDB" id="A0A494WWC6"/>
<name>A0A494WWC6_9FIRM</name>
<gene>
    <name evidence="1" type="ORF">D7024_10625</name>
</gene>
<dbReference type="InterPro" id="IPR018540">
    <property type="entry name" value="Spo0E-like"/>
</dbReference>
<accession>A0A494WWC6</accession>
<dbReference type="Gene3D" id="4.10.280.10">
    <property type="entry name" value="Helix-loop-helix DNA-binding domain"/>
    <property type="match status" value="1"/>
</dbReference>
<sequence>MLSTWVFYLVSMTEEGAKALDRKLRVQIEHLRRRLNGMGREDQDKLLALSRRLDRLIVQYQRHVLVALKERQGTSC</sequence>
<dbReference type="Pfam" id="PF09388">
    <property type="entry name" value="SpoOE-like"/>
    <property type="match status" value="1"/>
</dbReference>
<dbReference type="InterPro" id="IPR036638">
    <property type="entry name" value="HLH_DNA-bd_sf"/>
</dbReference>
<evidence type="ECO:0000313" key="1">
    <source>
        <dbReference type="EMBL" id="RKO67371.1"/>
    </source>
</evidence>
<dbReference type="GO" id="GO:0043937">
    <property type="term" value="P:regulation of sporulation"/>
    <property type="evidence" value="ECO:0007669"/>
    <property type="project" value="InterPro"/>
</dbReference>
<dbReference type="EMBL" id="RBWE01000001">
    <property type="protein sequence ID" value="RKO67371.1"/>
    <property type="molecule type" value="Genomic_DNA"/>
</dbReference>
<dbReference type="Proteomes" id="UP000271256">
    <property type="component" value="Unassembled WGS sequence"/>
</dbReference>
<organism evidence="1 2">
    <name type="scientific">Desulfofundulus salinus</name>
    <dbReference type="NCBI Taxonomy" id="2419843"/>
    <lineage>
        <taxon>Bacteria</taxon>
        <taxon>Bacillati</taxon>
        <taxon>Bacillota</taxon>
        <taxon>Clostridia</taxon>
        <taxon>Eubacteriales</taxon>
        <taxon>Peptococcaceae</taxon>
        <taxon>Desulfofundulus</taxon>
    </lineage>
</organism>